<accession>A0A873WHB6</accession>
<keyword evidence="2" id="KW-1185">Reference proteome</keyword>
<gene>
    <name evidence="1" type="ORF">CPT_Shaeky_046</name>
</gene>
<evidence type="ECO:0000313" key="1">
    <source>
        <dbReference type="EMBL" id="QPB09733.1"/>
    </source>
</evidence>
<organism evidence="1 2">
    <name type="scientific">Streptomyces phage Shaeky</name>
    <dbReference type="NCBI Taxonomy" id="2767586"/>
    <lineage>
        <taxon>Viruses</taxon>
        <taxon>Duplodnaviria</taxon>
        <taxon>Heunggongvirae</taxon>
        <taxon>Uroviricota</taxon>
        <taxon>Caudoviricetes</taxon>
        <taxon>Colingsworthviridae</taxon>
        <taxon>Shaekyvirus</taxon>
        <taxon>Shaekyvirus shaeky</taxon>
    </lineage>
</organism>
<reference evidence="1" key="1">
    <citation type="submission" date="2020-07" db="EMBL/GenBank/DDBJ databases">
        <title>Complete genome sequence of Streptomyces phage Shaeky.</title>
        <authorList>
            <person name="Shodrock S.L."/>
            <person name="Higbee T."/>
            <person name="Clark J.D."/>
            <person name="Hernandez I."/>
            <person name="Liu M."/>
            <person name="Burrowes B."/>
        </authorList>
    </citation>
    <scope>NUCLEOTIDE SEQUENCE</scope>
</reference>
<sequence length="74" mass="8297">MDRYAEILRLEMLCMSERTGALFGVSPAERERGARNLKRNKAALYAAIDALSLEELEGFAAYRRAYKAEVAARA</sequence>
<protein>
    <submittedName>
        <fullName evidence="1">Uncharacterized protein</fullName>
    </submittedName>
</protein>
<proteinExistence type="predicted"/>
<dbReference type="Proteomes" id="UP000663581">
    <property type="component" value="Segment"/>
</dbReference>
<dbReference type="EMBL" id="MT701595">
    <property type="protein sequence ID" value="QPB09733.1"/>
    <property type="molecule type" value="Genomic_DNA"/>
</dbReference>
<evidence type="ECO:0000313" key="2">
    <source>
        <dbReference type="Proteomes" id="UP000663581"/>
    </source>
</evidence>
<name>A0A873WHB6_9CAUD</name>